<evidence type="ECO:0000259" key="2">
    <source>
        <dbReference type="Pfam" id="PF17389"/>
    </source>
</evidence>
<dbReference type="EMBL" id="JBHLTG010000002">
    <property type="protein sequence ID" value="MFC0678738.1"/>
    <property type="molecule type" value="Genomic_DNA"/>
</dbReference>
<evidence type="ECO:0000259" key="3">
    <source>
        <dbReference type="Pfam" id="PF17390"/>
    </source>
</evidence>
<dbReference type="InterPro" id="IPR012341">
    <property type="entry name" value="6hp_glycosidase-like_sf"/>
</dbReference>
<comment type="caution">
    <text evidence="4">The sequence shown here is derived from an EMBL/GenBank/DDBJ whole genome shotgun (WGS) entry which is preliminary data.</text>
</comment>
<dbReference type="Proteomes" id="UP001589896">
    <property type="component" value="Unassembled WGS sequence"/>
</dbReference>
<dbReference type="RefSeq" id="WP_386668845.1">
    <property type="nucleotide sequence ID" value="NZ_JBHLTG010000002.1"/>
</dbReference>
<keyword evidence="5" id="KW-1185">Reference proteome</keyword>
<feature type="region of interest" description="Disordered" evidence="1">
    <location>
        <begin position="219"/>
        <end position="239"/>
    </location>
</feature>
<dbReference type="InterPro" id="IPR035398">
    <property type="entry name" value="Bac_rhamnosid_C"/>
</dbReference>
<organism evidence="4 5">
    <name type="scientific">Lysobacter korlensis</name>
    <dbReference type="NCBI Taxonomy" id="553636"/>
    <lineage>
        <taxon>Bacteria</taxon>
        <taxon>Pseudomonadati</taxon>
        <taxon>Pseudomonadota</taxon>
        <taxon>Gammaproteobacteria</taxon>
        <taxon>Lysobacterales</taxon>
        <taxon>Lysobacteraceae</taxon>
        <taxon>Lysobacter</taxon>
    </lineage>
</organism>
<gene>
    <name evidence="4" type="ORF">ACFFGH_12890</name>
</gene>
<dbReference type="InterPro" id="IPR008928">
    <property type="entry name" value="6-hairpin_glycosidase_sf"/>
</dbReference>
<sequence length="710" mass="75785">MIETIAGPPAEAVAIREALRQWSPDPFPDQPEPRDEPAGRWLYHRGQFELGRLHRRVAEGFAANRFVHYAANYGALAPRVFFGRALSGAAGRITLCTSGTADVSVDGTLLAQRADGAARREADVPAGAAWLQIEVRAAAGEPAALLVRDGPVFETGSEWASSLDGTDWHPVSSRAGTELVAPHARREPVVTMAMELAEGIFELPVPVLGRPVIDCDGRPGVVSGESREEAADPNGVSESRHEVVLRPDGRWTTFHELGFRFLTVSGARVRSVSVEASAHPVARRGAFVCADPELNRIWAHSAFTLRSCMHELMLDGIKRDRMPWMGDQALNTLSNAYAFGEGDIIRDSIVALGSPRHGYVNGISDYSLWWLINTGSYFRLFGDTAHLIGEAEHIHRFTERLAGYQGPGALFRPANEPDSFTDATEGAVFLDWGATPQRGKDATALQVLWFWALRSAAELLDAAGHDGAARWAALADDVRSTLHREAWDARTGSWAEHLGPEGESPYPNFLAILSGLSAAPVPSGVVSAITAGEGRIGTPFMASFALRALVLAGEPAHAIAAIRTRWGAMLDAGAVTFWEEFPRPGGSPLAMYGRPYGKSLCHAWAAGPAALLPEAVLGIRPLSPGWRTFEVAPALGDLPWAAAVVPVPDGEIAVSVAADAVTVKVPSGAVLVRGSERWVGPCLVGWRGGASGTLLTDAPDAAEASEVARL</sequence>
<dbReference type="Pfam" id="PF17389">
    <property type="entry name" value="Bac_rhamnosid6H"/>
    <property type="match status" value="1"/>
</dbReference>
<feature type="domain" description="Alpha-L-rhamnosidase six-hairpin glycosidase" evidence="2">
    <location>
        <begin position="284"/>
        <end position="616"/>
    </location>
</feature>
<feature type="domain" description="Alpha-L-rhamnosidase C-terminal" evidence="3">
    <location>
        <begin position="618"/>
        <end position="656"/>
    </location>
</feature>
<proteinExistence type="predicted"/>
<dbReference type="PANTHER" id="PTHR34987:SF6">
    <property type="entry name" value="ALPHA-L-RHAMNOSIDASE SIX-HAIRPIN GLYCOSIDASE DOMAIN-CONTAINING PROTEIN"/>
    <property type="match status" value="1"/>
</dbReference>
<evidence type="ECO:0000313" key="4">
    <source>
        <dbReference type="EMBL" id="MFC0678738.1"/>
    </source>
</evidence>
<reference evidence="4 5" key="1">
    <citation type="submission" date="2024-09" db="EMBL/GenBank/DDBJ databases">
        <authorList>
            <person name="Sun Q."/>
            <person name="Mori K."/>
        </authorList>
    </citation>
    <scope>NUCLEOTIDE SEQUENCE [LARGE SCALE GENOMIC DNA]</scope>
    <source>
        <strain evidence="4 5">KCTC 23076</strain>
    </source>
</reference>
<name>A0ABV6RP24_9GAMM</name>
<dbReference type="Pfam" id="PF17390">
    <property type="entry name" value="Bac_rhamnosid_C"/>
    <property type="match status" value="1"/>
</dbReference>
<dbReference type="PANTHER" id="PTHR34987">
    <property type="entry name" value="C, PUTATIVE (AFU_ORTHOLOGUE AFUA_3G02880)-RELATED"/>
    <property type="match status" value="1"/>
</dbReference>
<dbReference type="Gene3D" id="2.60.420.10">
    <property type="entry name" value="Maltose phosphorylase, domain 3"/>
    <property type="match status" value="1"/>
</dbReference>
<protein>
    <submittedName>
        <fullName evidence="4">Alpha-L-rhamnosidase C-terminal domain-containing protein</fullName>
    </submittedName>
</protein>
<accession>A0ABV6RP24</accession>
<dbReference type="SUPFAM" id="SSF48208">
    <property type="entry name" value="Six-hairpin glycosidases"/>
    <property type="match status" value="1"/>
</dbReference>
<dbReference type="Gene3D" id="1.50.10.10">
    <property type="match status" value="1"/>
</dbReference>
<evidence type="ECO:0000313" key="5">
    <source>
        <dbReference type="Proteomes" id="UP001589896"/>
    </source>
</evidence>
<evidence type="ECO:0000256" key="1">
    <source>
        <dbReference type="SAM" id="MobiDB-lite"/>
    </source>
</evidence>
<dbReference type="InterPro" id="IPR035396">
    <property type="entry name" value="Bac_rhamnosid6H"/>
</dbReference>